<name>A0A382MJN9_9ZZZZ</name>
<organism evidence="1">
    <name type="scientific">marine metagenome</name>
    <dbReference type="NCBI Taxonomy" id="408172"/>
    <lineage>
        <taxon>unclassified sequences</taxon>
        <taxon>metagenomes</taxon>
        <taxon>ecological metagenomes</taxon>
    </lineage>
</organism>
<accession>A0A382MJN9</accession>
<protein>
    <submittedName>
        <fullName evidence="1">Uncharacterized protein</fullName>
    </submittedName>
</protein>
<proteinExistence type="predicted"/>
<evidence type="ECO:0000313" key="1">
    <source>
        <dbReference type="EMBL" id="SVC47632.1"/>
    </source>
</evidence>
<reference evidence="1" key="1">
    <citation type="submission" date="2018-05" db="EMBL/GenBank/DDBJ databases">
        <authorList>
            <person name="Lanie J.A."/>
            <person name="Ng W.-L."/>
            <person name="Kazmierczak K.M."/>
            <person name="Andrzejewski T.M."/>
            <person name="Davidsen T.M."/>
            <person name="Wayne K.J."/>
            <person name="Tettelin H."/>
            <person name="Glass J.I."/>
            <person name="Rusch D."/>
            <person name="Podicherti R."/>
            <person name="Tsui H.-C.T."/>
            <person name="Winkler M.E."/>
        </authorList>
    </citation>
    <scope>NUCLEOTIDE SEQUENCE</scope>
</reference>
<dbReference type="EMBL" id="UINC01093312">
    <property type="protein sequence ID" value="SVC47632.1"/>
    <property type="molecule type" value="Genomic_DNA"/>
</dbReference>
<dbReference type="AlphaFoldDB" id="A0A382MJN9"/>
<sequence>MSENRILYCHCAYAKVVPVETKEQVLEQLANSGVAFEAVADLCEMSARKDPSLKRLASGEPLKVAACYPRAVRWLFQSSGAKLNGNSEILNMRTLTAGEVGKALLEPENGSELNEKEEE</sequence>
<gene>
    <name evidence="1" type="ORF">METZ01_LOCUS300486</name>
</gene>